<keyword evidence="7" id="KW-0675">Receptor</keyword>
<accession>A0ABS6SDE9</accession>
<evidence type="ECO:0000313" key="7">
    <source>
        <dbReference type="EMBL" id="MBV7256449.1"/>
    </source>
</evidence>
<keyword evidence="3" id="KW-0798">TonB box</keyword>
<dbReference type="Proteomes" id="UP000722336">
    <property type="component" value="Unassembled WGS sequence"/>
</dbReference>
<dbReference type="EMBL" id="JAGSPA010000002">
    <property type="protein sequence ID" value="MBV7256449.1"/>
    <property type="molecule type" value="Genomic_DNA"/>
</dbReference>
<evidence type="ECO:0000259" key="6">
    <source>
        <dbReference type="Pfam" id="PF07715"/>
    </source>
</evidence>
<evidence type="ECO:0000256" key="2">
    <source>
        <dbReference type="PROSITE-ProRule" id="PRU01360"/>
    </source>
</evidence>
<keyword evidence="8" id="KW-1185">Reference proteome</keyword>
<keyword evidence="1 4" id="KW-0732">Signal</keyword>
<evidence type="ECO:0000313" key="8">
    <source>
        <dbReference type="Proteomes" id="UP000722336"/>
    </source>
</evidence>
<dbReference type="InterPro" id="IPR039426">
    <property type="entry name" value="TonB-dep_rcpt-like"/>
</dbReference>
<evidence type="ECO:0000256" key="4">
    <source>
        <dbReference type="SAM" id="SignalP"/>
    </source>
</evidence>
<dbReference type="PANTHER" id="PTHR30069">
    <property type="entry name" value="TONB-DEPENDENT OUTER MEMBRANE RECEPTOR"/>
    <property type="match status" value="1"/>
</dbReference>
<dbReference type="InterPro" id="IPR000531">
    <property type="entry name" value="Beta-barrel_TonB"/>
</dbReference>
<evidence type="ECO:0000256" key="3">
    <source>
        <dbReference type="RuleBase" id="RU003357"/>
    </source>
</evidence>
<keyword evidence="2" id="KW-0813">Transport</keyword>
<feature type="signal peptide" evidence="4">
    <location>
        <begin position="1"/>
        <end position="20"/>
    </location>
</feature>
<dbReference type="InterPro" id="IPR012910">
    <property type="entry name" value="Plug_dom"/>
</dbReference>
<dbReference type="PANTHER" id="PTHR30069:SF29">
    <property type="entry name" value="HEMOGLOBIN AND HEMOGLOBIN-HAPTOGLOBIN-BINDING PROTEIN 1-RELATED"/>
    <property type="match status" value="1"/>
</dbReference>
<dbReference type="Pfam" id="PF07715">
    <property type="entry name" value="Plug"/>
    <property type="match status" value="1"/>
</dbReference>
<proteinExistence type="inferred from homology"/>
<keyword evidence="2" id="KW-0812">Transmembrane</keyword>
<protein>
    <submittedName>
        <fullName evidence="7">TonB-dependent receptor</fullName>
    </submittedName>
</protein>
<keyword evidence="2 3" id="KW-0472">Membrane</keyword>
<evidence type="ECO:0000256" key="1">
    <source>
        <dbReference type="ARBA" id="ARBA00022729"/>
    </source>
</evidence>
<feature type="domain" description="TonB-dependent receptor-like beta-barrel" evidence="5">
    <location>
        <begin position="202"/>
        <end position="591"/>
    </location>
</feature>
<organism evidence="7 8">
    <name type="scientific">Pacificimonas pallii</name>
    <dbReference type="NCBI Taxonomy" id="2827236"/>
    <lineage>
        <taxon>Bacteria</taxon>
        <taxon>Pseudomonadati</taxon>
        <taxon>Pseudomonadota</taxon>
        <taxon>Alphaproteobacteria</taxon>
        <taxon>Sphingomonadales</taxon>
        <taxon>Sphingosinicellaceae</taxon>
        <taxon>Pacificimonas</taxon>
    </lineage>
</organism>
<keyword evidence="2" id="KW-0998">Cell outer membrane</keyword>
<feature type="chain" id="PRO_5046504224" evidence="4">
    <location>
        <begin position="21"/>
        <end position="617"/>
    </location>
</feature>
<dbReference type="Pfam" id="PF00593">
    <property type="entry name" value="TonB_dep_Rec_b-barrel"/>
    <property type="match status" value="1"/>
</dbReference>
<name>A0ABS6SDE9_9SPHN</name>
<comment type="caution">
    <text evidence="7">The sequence shown here is derived from an EMBL/GenBank/DDBJ whole genome shotgun (WGS) entry which is preliminary data.</text>
</comment>
<keyword evidence="2" id="KW-1134">Transmembrane beta strand</keyword>
<comment type="subcellular location">
    <subcellularLocation>
        <location evidence="2">Cell outer membrane</location>
        <topology evidence="2">Multi-pass membrane protein</topology>
    </subcellularLocation>
</comment>
<sequence>MMRRLTAFFALPLIAGPVLAEDVRMDIVVTAARTAPPSPSANVLGGAALSRHASEDLTDSLARVAGVRAFRKGGLGGSAYVALRGGEPNFTAVLIEGALVTDPTNTQGGGFDFAQLAPSVVERMTIVPGALSAVQGAEALSGAVDIRLKRPTESVSAAGQGRIDTDGGIAFDLSAGLPIGDGGLLIGGSHADRESEAQQSLRRRTQALARFSQNVGGVAFGLTALHSDFRRTGFPEDSGGVLLAANREQERREGNFTLIAADIVRSEGALRPELRFSWSRTAADVATPAIFPGTFDAVPAITSDTVFQRYQVDAGINWDAVEALRFALGGSFVREAGENVGTLDIDFPLPTAFDISRERVGAYLEGTFAPVPSVSLTASVRLDDPEELSPEWTVRTSGRWRVAENGPTLFASYGEGYRLPSLFALAFPLIANPDLRPERSRSWEAGVSQKVGSGTVTLSLFDTRYTDLIDFEPALFTNVNRARVDTRGAEARGDLTLGAWRLGASLSYLDIDVAEGQSQLRSRPEWQGSLGVSREWDNGLAASLTLLGVADSFDASIPTGLVELDGFVTIDAALTVPLHKGVALRLDARNLLDEDYQESVGVPALGITGSAGIVFGF</sequence>
<dbReference type="PROSITE" id="PS52016">
    <property type="entry name" value="TONB_DEPENDENT_REC_3"/>
    <property type="match status" value="1"/>
</dbReference>
<reference evidence="7 8" key="1">
    <citation type="submission" date="2021-04" db="EMBL/GenBank/DDBJ databases">
        <authorList>
            <person name="Pira H."/>
            <person name="Risdian C."/>
            <person name="Wink J."/>
        </authorList>
    </citation>
    <scope>NUCLEOTIDE SEQUENCE [LARGE SCALE GENOMIC DNA]</scope>
    <source>
        <strain evidence="7 8">WHA3</strain>
    </source>
</reference>
<dbReference type="RefSeq" id="WP_218445089.1">
    <property type="nucleotide sequence ID" value="NZ_JAGSPA010000002.1"/>
</dbReference>
<evidence type="ECO:0000259" key="5">
    <source>
        <dbReference type="Pfam" id="PF00593"/>
    </source>
</evidence>
<gene>
    <name evidence="7" type="ORF">KCG44_06575</name>
</gene>
<comment type="similarity">
    <text evidence="2 3">Belongs to the TonB-dependent receptor family.</text>
</comment>
<feature type="domain" description="TonB-dependent receptor plug" evidence="6">
    <location>
        <begin position="40"/>
        <end position="143"/>
    </location>
</feature>